<accession>A0AAV8UKJ7</accession>
<dbReference type="PANTHER" id="PTHR12486">
    <property type="entry name" value="APRATAXIN-RELATED"/>
    <property type="match status" value="1"/>
</dbReference>
<dbReference type="InterPro" id="IPR036265">
    <property type="entry name" value="HIT-like_sf"/>
</dbReference>
<keyword evidence="2" id="KW-1185">Reference proteome</keyword>
<dbReference type="GO" id="GO:0033699">
    <property type="term" value="F:DNA 5'-adenosine monophosphate hydrolase activity"/>
    <property type="evidence" value="ECO:0007669"/>
    <property type="project" value="TreeGrafter"/>
</dbReference>
<dbReference type="EMBL" id="JAMWBK010000008">
    <property type="protein sequence ID" value="KAJ8903033.1"/>
    <property type="molecule type" value="Genomic_DNA"/>
</dbReference>
<dbReference type="GO" id="GO:0003725">
    <property type="term" value="F:double-stranded RNA binding"/>
    <property type="evidence" value="ECO:0007669"/>
    <property type="project" value="TreeGrafter"/>
</dbReference>
<dbReference type="GO" id="GO:0003697">
    <property type="term" value="F:single-stranded DNA binding"/>
    <property type="evidence" value="ECO:0007669"/>
    <property type="project" value="TreeGrafter"/>
</dbReference>
<dbReference type="SUPFAM" id="SSF54197">
    <property type="entry name" value="HIT-like"/>
    <property type="match status" value="1"/>
</dbReference>
<dbReference type="Pfam" id="PF11969">
    <property type="entry name" value="DcpS_C"/>
    <property type="match status" value="1"/>
</dbReference>
<dbReference type="GO" id="GO:0030983">
    <property type="term" value="F:mismatched DNA binding"/>
    <property type="evidence" value="ECO:0007669"/>
    <property type="project" value="TreeGrafter"/>
</dbReference>
<comment type="caution">
    <text evidence="1">The sequence shown here is derived from an EMBL/GenBank/DDBJ whole genome shotgun (WGS) entry which is preliminary data.</text>
</comment>
<dbReference type="Proteomes" id="UP001157974">
    <property type="component" value="Unassembled WGS sequence"/>
</dbReference>
<protein>
    <recommendedName>
        <fullName evidence="3">Aprataxin C2HE/C2H2/C2HC zinc finger domain-containing protein</fullName>
    </recommendedName>
</protein>
<dbReference type="GO" id="GO:0005634">
    <property type="term" value="C:nucleus"/>
    <property type="evidence" value="ECO:0007669"/>
    <property type="project" value="TreeGrafter"/>
</dbReference>
<dbReference type="AlphaFoldDB" id="A0AAV8UKJ7"/>
<evidence type="ECO:0008006" key="3">
    <source>
        <dbReference type="Google" id="ProtNLM"/>
    </source>
</evidence>
<name>A0AAV8UKJ7_9RHOD</name>
<proteinExistence type="predicted"/>
<reference evidence="1 2" key="1">
    <citation type="journal article" date="2023" name="Nat. Commun.">
        <title>Origin of minicircular mitochondrial genomes in red algae.</title>
        <authorList>
            <person name="Lee Y."/>
            <person name="Cho C.H."/>
            <person name="Lee Y.M."/>
            <person name="Park S.I."/>
            <person name="Yang J.H."/>
            <person name="West J.A."/>
            <person name="Bhattacharya D."/>
            <person name="Yoon H.S."/>
        </authorList>
    </citation>
    <scope>NUCLEOTIDE SEQUENCE [LARGE SCALE GENOMIC DNA]</scope>
    <source>
        <strain evidence="1 2">CCMP1338</strain>
        <tissue evidence="1">Whole cell</tissue>
    </source>
</reference>
<dbReference type="GO" id="GO:1990165">
    <property type="term" value="F:single-strand break-containing DNA binding"/>
    <property type="evidence" value="ECO:0007669"/>
    <property type="project" value="TreeGrafter"/>
</dbReference>
<sequence length="275" mass="31318">MKLGSVRINCSGAFQRYVQPSRASFRWLHKYLVPAEHMLTYAAMTPGCFSPKVYYHKDRRFAVLYQQRPASRFHVSIVPRSHIAGPEELGVQDLPLLHEILQLAREISANIVREEPSAGATTFRVGFHMASLFEQLQVHLFSTDLSGRTASTRDFNKFATRYLLDLEEAIEVLQSGSKLELHPLLAMNYLAQIPSCPFCSYTVKETAIIRKHMHHCNLGPRTGSFLRVGARGPALLARVPSRLLERFEKTNVLPLREYIEDNPIAKRSDSALRNW</sequence>
<dbReference type="PANTHER" id="PTHR12486:SF4">
    <property type="entry name" value="APRATAXIN"/>
    <property type="match status" value="1"/>
</dbReference>
<organism evidence="1 2">
    <name type="scientific">Rhodosorus marinus</name>
    <dbReference type="NCBI Taxonomy" id="101924"/>
    <lineage>
        <taxon>Eukaryota</taxon>
        <taxon>Rhodophyta</taxon>
        <taxon>Stylonematophyceae</taxon>
        <taxon>Stylonematales</taxon>
        <taxon>Stylonemataceae</taxon>
        <taxon>Rhodosorus</taxon>
    </lineage>
</organism>
<dbReference type="Gene3D" id="3.30.428.10">
    <property type="entry name" value="HIT-like"/>
    <property type="match status" value="1"/>
</dbReference>
<gene>
    <name evidence="1" type="ORF">NDN08_006348</name>
</gene>
<dbReference type="GO" id="GO:0000012">
    <property type="term" value="P:single strand break repair"/>
    <property type="evidence" value="ECO:0007669"/>
    <property type="project" value="TreeGrafter"/>
</dbReference>
<evidence type="ECO:0000313" key="2">
    <source>
        <dbReference type="Proteomes" id="UP001157974"/>
    </source>
</evidence>
<evidence type="ECO:0000313" key="1">
    <source>
        <dbReference type="EMBL" id="KAJ8903033.1"/>
    </source>
</evidence>